<dbReference type="EMBL" id="JAAIUW010000006">
    <property type="protein sequence ID" value="KAF7828361.1"/>
    <property type="molecule type" value="Genomic_DNA"/>
</dbReference>
<gene>
    <name evidence="2" type="ORF">G2W53_019525</name>
</gene>
<reference evidence="2" key="1">
    <citation type="submission" date="2020-09" db="EMBL/GenBank/DDBJ databases">
        <title>Genome-Enabled Discovery of Anthraquinone Biosynthesis in Senna tora.</title>
        <authorList>
            <person name="Kang S.-H."/>
            <person name="Pandey R.P."/>
            <person name="Lee C.-M."/>
            <person name="Sim J.-S."/>
            <person name="Jeong J.-T."/>
            <person name="Choi B.-S."/>
            <person name="Jung M."/>
            <person name="Ginzburg D."/>
            <person name="Zhao K."/>
            <person name="Won S.Y."/>
            <person name="Oh T.-J."/>
            <person name="Yu Y."/>
            <person name="Kim N.-H."/>
            <person name="Lee O.R."/>
            <person name="Lee T.-H."/>
            <person name="Bashyal P."/>
            <person name="Kim T.-S."/>
            <person name="Lee W.-H."/>
            <person name="Kawkins C."/>
            <person name="Kim C.-K."/>
            <person name="Kim J.S."/>
            <person name="Ahn B.O."/>
            <person name="Rhee S.Y."/>
            <person name="Sohng J.K."/>
        </authorList>
    </citation>
    <scope>NUCLEOTIDE SEQUENCE</scope>
    <source>
        <tissue evidence="2">Leaf</tissue>
    </source>
</reference>
<evidence type="ECO:0000256" key="1">
    <source>
        <dbReference type="SAM" id="Phobius"/>
    </source>
</evidence>
<evidence type="ECO:0000313" key="2">
    <source>
        <dbReference type="EMBL" id="KAF7828361.1"/>
    </source>
</evidence>
<keyword evidence="1" id="KW-0472">Membrane</keyword>
<evidence type="ECO:0000313" key="3">
    <source>
        <dbReference type="Proteomes" id="UP000634136"/>
    </source>
</evidence>
<comment type="caution">
    <text evidence="2">The sequence shown here is derived from an EMBL/GenBank/DDBJ whole genome shotgun (WGS) entry which is preliminary data.</text>
</comment>
<feature type="transmembrane region" description="Helical" evidence="1">
    <location>
        <begin position="15"/>
        <end position="34"/>
    </location>
</feature>
<organism evidence="2 3">
    <name type="scientific">Senna tora</name>
    <dbReference type="NCBI Taxonomy" id="362788"/>
    <lineage>
        <taxon>Eukaryota</taxon>
        <taxon>Viridiplantae</taxon>
        <taxon>Streptophyta</taxon>
        <taxon>Embryophyta</taxon>
        <taxon>Tracheophyta</taxon>
        <taxon>Spermatophyta</taxon>
        <taxon>Magnoliopsida</taxon>
        <taxon>eudicotyledons</taxon>
        <taxon>Gunneridae</taxon>
        <taxon>Pentapetalae</taxon>
        <taxon>rosids</taxon>
        <taxon>fabids</taxon>
        <taxon>Fabales</taxon>
        <taxon>Fabaceae</taxon>
        <taxon>Caesalpinioideae</taxon>
        <taxon>Cassia clade</taxon>
        <taxon>Senna</taxon>
    </lineage>
</organism>
<keyword evidence="3" id="KW-1185">Reference proteome</keyword>
<protein>
    <submittedName>
        <fullName evidence="2">Uncharacterized protein</fullName>
    </submittedName>
</protein>
<accession>A0A834TX39</accession>
<keyword evidence="1" id="KW-1133">Transmembrane helix</keyword>
<name>A0A834TX39_9FABA</name>
<dbReference type="Proteomes" id="UP000634136">
    <property type="component" value="Unassembled WGS sequence"/>
</dbReference>
<dbReference type="AlphaFoldDB" id="A0A834TX39"/>
<proteinExistence type="predicted"/>
<keyword evidence="1" id="KW-0812">Transmembrane</keyword>
<sequence>MVTEPSGPYFLGRPLFFFTGIVMAAGAAPIVAVCGGGTLPGGAAADDGVGVVDPPVAAGFSVLGATW</sequence>